<evidence type="ECO:0000313" key="10">
    <source>
        <dbReference type="EMBL" id="SMO40932.1"/>
    </source>
</evidence>
<evidence type="ECO:0000256" key="2">
    <source>
        <dbReference type="ARBA" id="ARBA00006285"/>
    </source>
</evidence>
<accession>A0A521B1F9</accession>
<dbReference type="PANTHER" id="PTHR22600">
    <property type="entry name" value="BETA-HEXOSAMINIDASE"/>
    <property type="match status" value="1"/>
</dbReference>
<dbReference type="InterPro" id="IPR017853">
    <property type="entry name" value="GH"/>
</dbReference>
<evidence type="ECO:0000256" key="7">
    <source>
        <dbReference type="SAM" id="SignalP"/>
    </source>
</evidence>
<dbReference type="GO" id="GO:0004563">
    <property type="term" value="F:beta-N-acetylhexosaminidase activity"/>
    <property type="evidence" value="ECO:0007669"/>
    <property type="project" value="UniProtKB-EC"/>
</dbReference>
<dbReference type="InterPro" id="IPR015883">
    <property type="entry name" value="Glyco_hydro_20_cat"/>
</dbReference>
<feature type="domain" description="Glycoside hydrolase family 20 catalytic" evidence="8">
    <location>
        <begin position="164"/>
        <end position="514"/>
    </location>
</feature>
<feature type="signal peptide" evidence="7">
    <location>
        <begin position="1"/>
        <end position="22"/>
    </location>
</feature>
<dbReference type="Gene3D" id="3.20.20.80">
    <property type="entry name" value="Glycosidases"/>
    <property type="match status" value="1"/>
</dbReference>
<dbReference type="EC" id="3.2.1.52" evidence="3"/>
<dbReference type="GO" id="GO:0016020">
    <property type="term" value="C:membrane"/>
    <property type="evidence" value="ECO:0007669"/>
    <property type="project" value="TreeGrafter"/>
</dbReference>
<dbReference type="EMBL" id="FXSZ01000001">
    <property type="protein sequence ID" value="SMO40932.1"/>
    <property type="molecule type" value="Genomic_DNA"/>
</dbReference>
<organism evidence="10 11">
    <name type="scientific">Solitalea koreensis</name>
    <dbReference type="NCBI Taxonomy" id="543615"/>
    <lineage>
        <taxon>Bacteria</taxon>
        <taxon>Pseudomonadati</taxon>
        <taxon>Bacteroidota</taxon>
        <taxon>Sphingobacteriia</taxon>
        <taxon>Sphingobacteriales</taxon>
        <taxon>Sphingobacteriaceae</taxon>
        <taxon>Solitalea</taxon>
    </lineage>
</organism>
<evidence type="ECO:0000256" key="5">
    <source>
        <dbReference type="ARBA" id="ARBA00023295"/>
    </source>
</evidence>
<protein>
    <recommendedName>
        <fullName evidence="3">beta-N-acetylhexosaminidase</fullName>
        <ecNumber evidence="3">3.2.1.52</ecNumber>
    </recommendedName>
</protein>
<dbReference type="SUPFAM" id="SSF51445">
    <property type="entry name" value="(Trans)glycosidases"/>
    <property type="match status" value="1"/>
</dbReference>
<comment type="catalytic activity">
    <reaction evidence="1">
        <text>Hydrolysis of terminal non-reducing N-acetyl-D-hexosamine residues in N-acetyl-beta-D-hexosaminides.</text>
        <dbReference type="EC" id="3.2.1.52"/>
    </reaction>
</comment>
<proteinExistence type="inferred from homology"/>
<comment type="similarity">
    <text evidence="2">Belongs to the glycosyl hydrolase 20 family.</text>
</comment>
<dbReference type="CDD" id="cd06563">
    <property type="entry name" value="GH20_chitobiase-like"/>
    <property type="match status" value="1"/>
</dbReference>
<dbReference type="InterPro" id="IPR029018">
    <property type="entry name" value="Hex-like_dom2"/>
</dbReference>
<keyword evidence="11" id="KW-1185">Reference proteome</keyword>
<reference evidence="10 11" key="1">
    <citation type="submission" date="2017-05" db="EMBL/GenBank/DDBJ databases">
        <authorList>
            <person name="Varghese N."/>
            <person name="Submissions S."/>
        </authorList>
    </citation>
    <scope>NUCLEOTIDE SEQUENCE [LARGE SCALE GENOMIC DNA]</scope>
    <source>
        <strain evidence="10 11">DSM 21342</strain>
    </source>
</reference>
<dbReference type="InterPro" id="IPR025705">
    <property type="entry name" value="Beta_hexosaminidase_sua/sub"/>
</dbReference>
<dbReference type="GO" id="GO:0005975">
    <property type="term" value="P:carbohydrate metabolic process"/>
    <property type="evidence" value="ECO:0007669"/>
    <property type="project" value="InterPro"/>
</dbReference>
<evidence type="ECO:0000313" key="11">
    <source>
        <dbReference type="Proteomes" id="UP000315971"/>
    </source>
</evidence>
<dbReference type="Pfam" id="PF02838">
    <property type="entry name" value="Glyco_hydro_20b"/>
    <property type="match status" value="1"/>
</dbReference>
<dbReference type="PANTHER" id="PTHR22600:SF57">
    <property type="entry name" value="BETA-N-ACETYLHEXOSAMINIDASE"/>
    <property type="match status" value="1"/>
</dbReference>
<dbReference type="AlphaFoldDB" id="A0A521B1F9"/>
<dbReference type="GO" id="GO:0030203">
    <property type="term" value="P:glycosaminoglycan metabolic process"/>
    <property type="evidence" value="ECO:0007669"/>
    <property type="project" value="TreeGrafter"/>
</dbReference>
<evidence type="ECO:0000256" key="3">
    <source>
        <dbReference type="ARBA" id="ARBA00012663"/>
    </source>
</evidence>
<dbReference type="Gene3D" id="3.30.379.10">
    <property type="entry name" value="Chitobiase/beta-hexosaminidase domain 2-like"/>
    <property type="match status" value="1"/>
</dbReference>
<evidence type="ECO:0000259" key="9">
    <source>
        <dbReference type="Pfam" id="PF02838"/>
    </source>
</evidence>
<dbReference type="Pfam" id="PF00728">
    <property type="entry name" value="Glyco_hydro_20"/>
    <property type="match status" value="1"/>
</dbReference>
<evidence type="ECO:0000256" key="6">
    <source>
        <dbReference type="PIRSR" id="PIRSR625705-1"/>
    </source>
</evidence>
<dbReference type="OrthoDB" id="1006965at2"/>
<feature type="active site" description="Proton donor" evidence="6">
    <location>
        <position position="344"/>
    </location>
</feature>
<dbReference type="Proteomes" id="UP000315971">
    <property type="component" value="Unassembled WGS sequence"/>
</dbReference>
<keyword evidence="5" id="KW-0326">Glycosidase</keyword>
<dbReference type="PIRSF" id="PIRSF001093">
    <property type="entry name" value="B-hxosamndse_ab_euk"/>
    <property type="match status" value="1"/>
</dbReference>
<feature type="chain" id="PRO_5022040523" description="beta-N-acetylhexosaminidase" evidence="7">
    <location>
        <begin position="23"/>
        <end position="556"/>
    </location>
</feature>
<evidence type="ECO:0000259" key="8">
    <source>
        <dbReference type="Pfam" id="PF00728"/>
    </source>
</evidence>
<evidence type="ECO:0000256" key="1">
    <source>
        <dbReference type="ARBA" id="ARBA00001231"/>
    </source>
</evidence>
<dbReference type="InterPro" id="IPR015882">
    <property type="entry name" value="HEX_bac_N"/>
</dbReference>
<dbReference type="PRINTS" id="PR00738">
    <property type="entry name" value="GLHYDRLASE20"/>
</dbReference>
<name>A0A521B1F9_9SPHI</name>
<feature type="domain" description="Beta-hexosaminidase bacterial type N-terminal" evidence="9">
    <location>
        <begin position="29"/>
        <end position="161"/>
    </location>
</feature>
<dbReference type="SUPFAM" id="SSF55545">
    <property type="entry name" value="beta-N-acetylhexosaminidase-like domain"/>
    <property type="match status" value="1"/>
</dbReference>
<sequence length="556" mass="63516">MKKTILYLFLAILTLNFSVSKAQTNADRYPLIPMPASLVAKNGAFEINSKTKIALKSNDPALKTASDFLIETLQPSTGIKLNYSKKASSNCIVFNLDNSIKNKEGYRLKIASNQITVSSKTPVGAFLAIQTIRQLLPAEVEQKELVSNIKWVVPCADIEDAPRFEYRGMHLDVGRHMFPTAFIKKYIDMLALYKYNTFHWHLTEDQGWRIEIKQYPKLTSIGSWRKETAVGRTGSGTPILNRKYDNTPYQGFYTQEEVKEIVKYAQDRFITVIPEIEMPGHSLAALTAYPQLGCSGGPYEVATHWGVFNDVYCPKEETFTFLENVLTEVMALFPSKYIHIGGDESPKVRWKNCYHCQMMIKEKGLKDEHELQSYFIQRMEKFINSKGRKIIGWDEILEGGLAPDATVMSWRGVKGGIEAAKQHHDVIMTPGEFCYFDHYQAKPEQNEPLAIGGYLPLDRVYSYEPIPTELNAEEAKYIKGAQANVWTEYIPTTEQVEYMVYPRALALSEVVWTAKDKKDYSNFILRFKKQSQRLDMLNINYAKHVLAEDYQATPSK</sequence>
<keyword evidence="4" id="KW-0378">Hydrolase</keyword>
<dbReference type="RefSeq" id="WP_142601328.1">
    <property type="nucleotide sequence ID" value="NZ_FXSZ01000001.1"/>
</dbReference>
<gene>
    <name evidence="10" type="ORF">SAMN06265350_101612</name>
</gene>
<keyword evidence="7" id="KW-0732">Signal</keyword>
<evidence type="ECO:0000256" key="4">
    <source>
        <dbReference type="ARBA" id="ARBA00022801"/>
    </source>
</evidence>